<dbReference type="OrthoDB" id="4093102at2759"/>
<feature type="compositionally biased region" description="Polar residues" evidence="1">
    <location>
        <begin position="168"/>
        <end position="179"/>
    </location>
</feature>
<dbReference type="Proteomes" id="UP000242525">
    <property type="component" value="Unassembled WGS sequence"/>
</dbReference>
<evidence type="ECO:0000313" key="3">
    <source>
        <dbReference type="EMBL" id="CDO57785.1"/>
    </source>
</evidence>
<dbReference type="EMBL" id="CCBN010000025">
    <property type="protein sequence ID" value="CDO57785.1"/>
    <property type="molecule type" value="Genomic_DNA"/>
</dbReference>
<dbReference type="PANTHER" id="PTHR28125">
    <property type="entry name" value="MEIOTIC EXPRESSION UP-REGULATED PROTEIN 26"/>
    <property type="match status" value="1"/>
</dbReference>
<feature type="region of interest" description="Disordered" evidence="1">
    <location>
        <begin position="168"/>
        <end position="229"/>
    </location>
</feature>
<evidence type="ECO:0000313" key="4">
    <source>
        <dbReference type="Proteomes" id="UP000242525"/>
    </source>
</evidence>
<organism evidence="3 4">
    <name type="scientific">Geotrichum candidum</name>
    <name type="common">Oospora lactis</name>
    <name type="synonym">Dipodascus geotrichum</name>
    <dbReference type="NCBI Taxonomy" id="1173061"/>
    <lineage>
        <taxon>Eukaryota</taxon>
        <taxon>Fungi</taxon>
        <taxon>Dikarya</taxon>
        <taxon>Ascomycota</taxon>
        <taxon>Saccharomycotina</taxon>
        <taxon>Dipodascomycetes</taxon>
        <taxon>Dipodascales</taxon>
        <taxon>Dipodascaceae</taxon>
        <taxon>Geotrichum</taxon>
    </lineage>
</organism>
<sequence>MTKPIVREPLDSKTNSTEAVTSLMSLGQVPPIDPSTTGNGLFLYQTSPSGTFETSAVVASATAGDPESRYLRNENTPTNYTTTTSLNVLAHGSSSFLQGSPTSISSNSSNFAMDPTRNLNNFSVSRQDAQLNLPHTIHLPLGHQYQEQAQVDNQEAQPLYNDLHSSQNEARNQDQLSNQKYHRETSSLPQSLYHQPISTPTSAEHFSNSSPNVQHGSSPYRFLTASNTSSPVASSVNSMTFSDKGQFNHQTPLLGYDSLYQNLALSQSQPRIPNHHYFNYGFQSQPLLSSQSNIQHHQHPAGLSSAPPTLGAHFQAGNSDNSNACYPFSSMQPPQNPGDFVSEQPKMAVPLNASSWEVNQNFQTVPYKTLTFTSGDTIENAIYTKLWCRNGSNEYSPIFKIDHKYNGIAHSQSNGKPTRIENLLKTGGTNRIFHKFGIQSVKTEDSLAGKDILKLCVDMIYTAVGTPDDFQAYHAPNETINRASRKPSRGVASQCPLPPGVDMIMTAQHKTEIKNTFLRWSSQRPRTENFFRMDNKKGLSFSLEELKEGLDILMSRPPRRINNYAARQVLTDVTYGQGRGVTEFNQSIAPLHVPSESTRKASKLSPAGICPVVGADGQFDTSEKVPYNSISPKDVPYLNTKKSNQYDPCYCRRQGIHKEGWCGICKKGGWFLMKNSGYLYHQNHEHGIFPGGYIFEDPLVIRRKVSREARWEGLCGICYHWIDLDHTERKLWGTWYRHYKLCVNEYEEIKKLLRATCAPVELVEIEYIPPRL</sequence>
<accession>A0A0J9XKZ2</accession>
<dbReference type="STRING" id="1173061.A0A0J9XKZ2"/>
<proteinExistence type="predicted"/>
<protein>
    <recommendedName>
        <fullName evidence="2">Transcription regulator Rua1 C-terminal domain-containing protein</fullName>
    </recommendedName>
</protein>
<dbReference type="PANTHER" id="PTHR28125:SF3">
    <property type="entry name" value="TRANSCRIPTION REGULATOR RUA1 C-TERMINAL DOMAIN-CONTAINING PROTEIN"/>
    <property type="match status" value="1"/>
</dbReference>
<gene>
    <name evidence="3" type="ORF">BN980_GECA25s00615g</name>
</gene>
<evidence type="ECO:0000259" key="2">
    <source>
        <dbReference type="Pfam" id="PF14616"/>
    </source>
</evidence>
<evidence type="ECO:0000256" key="1">
    <source>
        <dbReference type="SAM" id="MobiDB-lite"/>
    </source>
</evidence>
<dbReference type="AlphaFoldDB" id="A0A0J9XKZ2"/>
<dbReference type="InterPro" id="IPR028012">
    <property type="entry name" value="Rua1_C"/>
</dbReference>
<feature type="domain" description="Transcription regulator Rua1 C-terminal" evidence="2">
    <location>
        <begin position="641"/>
        <end position="742"/>
    </location>
</feature>
<comment type="caution">
    <text evidence="3">The sequence shown here is derived from an EMBL/GenBank/DDBJ whole genome shotgun (WGS) entry which is preliminary data.</text>
</comment>
<name>A0A0J9XKZ2_GEOCN</name>
<dbReference type="Pfam" id="PF14616">
    <property type="entry name" value="Rua1_C"/>
    <property type="match status" value="1"/>
</dbReference>
<reference evidence="3" key="1">
    <citation type="submission" date="2014-03" db="EMBL/GenBank/DDBJ databases">
        <authorList>
            <person name="Casaregola S."/>
        </authorList>
    </citation>
    <scope>NUCLEOTIDE SEQUENCE [LARGE SCALE GENOMIC DNA]</scope>
    <source>
        <strain evidence="3">CLIB 918</strain>
    </source>
</reference>
<keyword evidence="4" id="KW-1185">Reference proteome</keyword>
<feature type="compositionally biased region" description="Polar residues" evidence="1">
    <location>
        <begin position="186"/>
        <end position="217"/>
    </location>
</feature>